<evidence type="ECO:0000313" key="8">
    <source>
        <dbReference type="RefSeq" id="XP_072827005.1"/>
    </source>
</evidence>
<dbReference type="PROSITE" id="PS50212">
    <property type="entry name" value="RASGEF_NTER"/>
    <property type="match status" value="1"/>
</dbReference>
<name>A0ABM5E1G8_VICPA</name>
<feature type="region of interest" description="Disordered" evidence="2">
    <location>
        <begin position="40"/>
        <end position="93"/>
    </location>
</feature>
<evidence type="ECO:0000259" key="3">
    <source>
        <dbReference type="PROSITE" id="PS50212"/>
    </source>
</evidence>
<evidence type="ECO:0000313" key="6">
    <source>
        <dbReference type="RefSeq" id="XP_072826997.1"/>
    </source>
</evidence>
<evidence type="ECO:0000313" key="7">
    <source>
        <dbReference type="RefSeq" id="XP_072826999.1"/>
    </source>
</evidence>
<evidence type="ECO:0000313" key="4">
    <source>
        <dbReference type="Proteomes" id="UP001652581"/>
    </source>
</evidence>
<dbReference type="Gene3D" id="1.20.870.10">
    <property type="entry name" value="Son of sevenless (SoS) protein Chain: S domain 1"/>
    <property type="match status" value="1"/>
</dbReference>
<accession>A0ABM5E1G8</accession>
<evidence type="ECO:0000256" key="1">
    <source>
        <dbReference type="PROSITE-ProRule" id="PRU00135"/>
    </source>
</evidence>
<dbReference type="PANTHER" id="PTHR46793:SF3">
    <property type="entry name" value="RIKEN CDNA 4930596D02 GENE"/>
    <property type="match status" value="1"/>
</dbReference>
<dbReference type="Proteomes" id="UP001652581">
    <property type="component" value="Chromosome 11"/>
</dbReference>
<dbReference type="CDD" id="cd06224">
    <property type="entry name" value="REM"/>
    <property type="match status" value="1"/>
</dbReference>
<feature type="domain" description="N-terminal Ras-GEF" evidence="3">
    <location>
        <begin position="97"/>
        <end position="222"/>
    </location>
</feature>
<gene>
    <name evidence="6" type="primary">LOC107035233</name>
    <name evidence="5" type="synonym">LOC116279528</name>
    <name evidence="7" type="synonym">LOC140699139</name>
    <name evidence="8" type="synonym">LOC140699146</name>
</gene>
<dbReference type="RefSeq" id="XP_072827005.1">
    <property type="nucleotide sequence ID" value="XM_072970904.1"/>
</dbReference>
<feature type="region of interest" description="Disordered" evidence="2">
    <location>
        <begin position="228"/>
        <end position="273"/>
    </location>
</feature>
<proteinExistence type="predicted"/>
<feature type="compositionally biased region" description="Pro residues" evidence="2">
    <location>
        <begin position="250"/>
        <end position="259"/>
    </location>
</feature>
<dbReference type="RefSeq" id="XP_072826994.1">
    <property type="nucleotide sequence ID" value="XM_072970893.1"/>
</dbReference>
<keyword evidence="4" id="KW-1185">Reference proteome</keyword>
<dbReference type="Pfam" id="PF00618">
    <property type="entry name" value="RasGEF_N"/>
    <property type="match status" value="1"/>
</dbReference>
<sequence>MFSSCFPVSRGFSARKPWTARFFGGCRRLWNPPPRRLWPILRRSPKDSTHGTGQDLVHGDPRSTSLQEAQVPHDSSRAQDALRGGAGPSGSRDEAYRAWSLRRHRLEKLVAKLVPAVLGGQPSYVNTFLGSYRTFATAQQVLDHLFRRYGCVLPVTEEDGGPLHQLKEAMASILGTWMFQYPDDFHQPPEFPCLKTVVAYVELSMPGSDLERQAHLLLAQLEQLELPEADSDAPAPGPAGETPLGGEPAPALPPATAPEPEPEPEPDPEQRDALSCEAAASSLLSAVGPGPSSGPPPTLPETPPLEIQKMVVNSPISFSAFVEMVLCFLLTLLMEWSTVMHFSKVKPSCIPGINPTCSWCAVLLTQMGTNDKFIDFFLPFLPQLRLPAPW</sequence>
<evidence type="ECO:0000256" key="2">
    <source>
        <dbReference type="SAM" id="MobiDB-lite"/>
    </source>
</evidence>
<dbReference type="SMART" id="SM00229">
    <property type="entry name" value="RasGEFN"/>
    <property type="match status" value="1"/>
</dbReference>
<reference evidence="5 6" key="1">
    <citation type="submission" date="2025-05" db="UniProtKB">
        <authorList>
            <consortium name="RefSeq"/>
        </authorList>
    </citation>
    <scope>IDENTIFICATION</scope>
</reference>
<organism evidence="4 6">
    <name type="scientific">Vicugna pacos</name>
    <name type="common">Alpaca</name>
    <name type="synonym">Lama pacos</name>
    <dbReference type="NCBI Taxonomy" id="30538"/>
    <lineage>
        <taxon>Eukaryota</taxon>
        <taxon>Metazoa</taxon>
        <taxon>Chordata</taxon>
        <taxon>Craniata</taxon>
        <taxon>Vertebrata</taxon>
        <taxon>Euteleostomi</taxon>
        <taxon>Mammalia</taxon>
        <taxon>Eutheria</taxon>
        <taxon>Laurasiatheria</taxon>
        <taxon>Artiodactyla</taxon>
        <taxon>Tylopoda</taxon>
        <taxon>Camelidae</taxon>
        <taxon>Vicugna</taxon>
    </lineage>
</organism>
<dbReference type="PANTHER" id="PTHR46793">
    <property type="entry name" value="1700018F24RIK PROTEIN-RELATED-RELATED"/>
    <property type="match status" value="1"/>
</dbReference>
<protein>
    <submittedName>
        <fullName evidence="5 6">Ral guanine nucleotide dissociation stimulator-like isoform X1</fullName>
    </submittedName>
</protein>
<keyword evidence="1" id="KW-0344">Guanine-nucleotide releasing factor</keyword>
<dbReference type="InterPro" id="IPR023578">
    <property type="entry name" value="Ras_GEF_dom_sf"/>
</dbReference>
<evidence type="ECO:0000313" key="5">
    <source>
        <dbReference type="RefSeq" id="XP_072826994.1"/>
    </source>
</evidence>
<feature type="compositionally biased region" description="Low complexity" evidence="2">
    <location>
        <begin position="232"/>
        <end position="249"/>
    </location>
</feature>
<dbReference type="RefSeq" id="XP_072826997.1">
    <property type="nucleotide sequence ID" value="XM_072970896.1"/>
</dbReference>
<dbReference type="GeneID" id="107035233"/>
<dbReference type="RefSeq" id="XP_072826999.1">
    <property type="nucleotide sequence ID" value="XM_072970898.1"/>
</dbReference>
<dbReference type="SUPFAM" id="SSF48366">
    <property type="entry name" value="Ras GEF"/>
    <property type="match status" value="1"/>
</dbReference>
<dbReference type="InterPro" id="IPR000651">
    <property type="entry name" value="Ras-like_Gua-exchang_fac_N"/>
</dbReference>